<evidence type="ECO:0000256" key="4">
    <source>
        <dbReference type="ARBA" id="ARBA00017522"/>
    </source>
</evidence>
<dbReference type="EMBL" id="JAHSPG010000002">
    <property type="protein sequence ID" value="MBV4356654.1"/>
    <property type="molecule type" value="Genomic_DNA"/>
</dbReference>
<reference evidence="11" key="1">
    <citation type="submission" date="2021-06" db="EMBL/GenBank/DDBJ databases">
        <authorList>
            <person name="Huq M.A."/>
        </authorList>
    </citation>
    <scope>NUCLEOTIDE SEQUENCE</scope>
    <source>
        <strain evidence="11">MAH-26</strain>
    </source>
</reference>
<dbReference type="GO" id="GO:0034257">
    <property type="term" value="F:nicotinamide riboside transmembrane transporter activity"/>
    <property type="evidence" value="ECO:0007669"/>
    <property type="project" value="InterPro"/>
</dbReference>
<evidence type="ECO:0000256" key="6">
    <source>
        <dbReference type="ARBA" id="ARBA00022475"/>
    </source>
</evidence>
<sequence length="204" mass="23128">MNFTETCSNFIEGIKGTTPLEFVAVVFGIISVLYSRKENILVYPTGIVSTVLYIYLCFAGKLYAEASVNFYYTVMSVIGWVMWSRKKDGDAALHITKSSRREWAFSLLFFVGCWAILFLVLKHFTDSIVPLADGFAAASAYTGMWLMAKKKLENWIWWIITNVASIPLYYIKGYSFTSFQFLVLLGLAIAGLITWSKKVKHEAN</sequence>
<feature type="transmembrane region" description="Helical" evidence="10">
    <location>
        <begin position="177"/>
        <end position="195"/>
    </location>
</feature>
<dbReference type="GO" id="GO:0005886">
    <property type="term" value="C:plasma membrane"/>
    <property type="evidence" value="ECO:0007669"/>
    <property type="project" value="UniProtKB-SubCell"/>
</dbReference>
<evidence type="ECO:0000313" key="11">
    <source>
        <dbReference type="EMBL" id="MBV4356654.1"/>
    </source>
</evidence>
<feature type="transmembrane region" description="Helical" evidence="10">
    <location>
        <begin position="62"/>
        <end position="83"/>
    </location>
</feature>
<proteinExistence type="inferred from homology"/>
<evidence type="ECO:0000256" key="5">
    <source>
        <dbReference type="ARBA" id="ARBA00022448"/>
    </source>
</evidence>
<dbReference type="AlphaFoldDB" id="A0A9E2S8I7"/>
<comment type="caution">
    <text evidence="11">The sequence shown here is derived from an EMBL/GenBank/DDBJ whole genome shotgun (WGS) entry which is preliminary data.</text>
</comment>
<accession>A0A9E2S8I7</accession>
<keyword evidence="7 10" id="KW-0812">Transmembrane</keyword>
<evidence type="ECO:0000256" key="1">
    <source>
        <dbReference type="ARBA" id="ARBA00002672"/>
    </source>
</evidence>
<comment type="subcellular location">
    <subcellularLocation>
        <location evidence="2">Cell membrane</location>
        <topology evidence="2">Multi-pass membrane protein</topology>
    </subcellularLocation>
</comment>
<keyword evidence="12" id="KW-1185">Reference proteome</keyword>
<gene>
    <name evidence="11" type="primary">pnuC</name>
    <name evidence="11" type="ORF">KTO63_05785</name>
</gene>
<dbReference type="RefSeq" id="WP_217790279.1">
    <property type="nucleotide sequence ID" value="NZ_JAHSPG010000002.1"/>
</dbReference>
<keyword evidence="6" id="KW-1003">Cell membrane</keyword>
<dbReference type="PANTHER" id="PTHR36122:SF2">
    <property type="entry name" value="NICOTINAMIDE RIBOSIDE TRANSPORTER PNUC"/>
    <property type="match status" value="1"/>
</dbReference>
<name>A0A9E2S8I7_9BACT</name>
<keyword evidence="9 10" id="KW-0472">Membrane</keyword>
<evidence type="ECO:0000256" key="9">
    <source>
        <dbReference type="ARBA" id="ARBA00023136"/>
    </source>
</evidence>
<evidence type="ECO:0000256" key="10">
    <source>
        <dbReference type="SAM" id="Phobius"/>
    </source>
</evidence>
<keyword evidence="8 10" id="KW-1133">Transmembrane helix</keyword>
<feature type="transmembrane region" description="Helical" evidence="10">
    <location>
        <begin position="16"/>
        <end position="33"/>
    </location>
</feature>
<evidence type="ECO:0000256" key="7">
    <source>
        <dbReference type="ARBA" id="ARBA00022692"/>
    </source>
</evidence>
<comment type="function">
    <text evidence="1">Required for nicotinamide riboside transport across the inner membrane.</text>
</comment>
<dbReference type="Pfam" id="PF04973">
    <property type="entry name" value="NMN_transporter"/>
    <property type="match status" value="1"/>
</dbReference>
<keyword evidence="5" id="KW-0813">Transport</keyword>
<evidence type="ECO:0000256" key="2">
    <source>
        <dbReference type="ARBA" id="ARBA00004651"/>
    </source>
</evidence>
<organism evidence="11 12">
    <name type="scientific">Pinibacter aurantiacus</name>
    <dbReference type="NCBI Taxonomy" id="2851599"/>
    <lineage>
        <taxon>Bacteria</taxon>
        <taxon>Pseudomonadati</taxon>
        <taxon>Bacteroidota</taxon>
        <taxon>Chitinophagia</taxon>
        <taxon>Chitinophagales</taxon>
        <taxon>Chitinophagaceae</taxon>
        <taxon>Pinibacter</taxon>
    </lineage>
</organism>
<dbReference type="PANTHER" id="PTHR36122">
    <property type="entry name" value="NICOTINAMIDE RIBOSIDE TRANSPORTER PNUC"/>
    <property type="match status" value="1"/>
</dbReference>
<feature type="transmembrane region" description="Helical" evidence="10">
    <location>
        <begin position="103"/>
        <end position="121"/>
    </location>
</feature>
<protein>
    <recommendedName>
        <fullName evidence="4">Nicotinamide riboside transporter PnuC</fullName>
    </recommendedName>
</protein>
<comment type="similarity">
    <text evidence="3">Belongs to the nicotinamide ribonucleoside (NR) uptake permease (TC 4.B.1) family.</text>
</comment>
<evidence type="ECO:0000256" key="8">
    <source>
        <dbReference type="ARBA" id="ARBA00022989"/>
    </source>
</evidence>
<evidence type="ECO:0000313" key="12">
    <source>
        <dbReference type="Proteomes" id="UP000812270"/>
    </source>
</evidence>
<feature type="transmembrane region" description="Helical" evidence="10">
    <location>
        <begin position="155"/>
        <end position="171"/>
    </location>
</feature>
<dbReference type="NCBIfam" id="TIGR01528">
    <property type="entry name" value="NMN_trans_PnuC"/>
    <property type="match status" value="1"/>
</dbReference>
<evidence type="ECO:0000256" key="3">
    <source>
        <dbReference type="ARBA" id="ARBA00006669"/>
    </source>
</evidence>
<dbReference type="InterPro" id="IPR006419">
    <property type="entry name" value="NMN_transpt_PnuC"/>
</dbReference>
<dbReference type="Proteomes" id="UP000812270">
    <property type="component" value="Unassembled WGS sequence"/>
</dbReference>
<feature type="transmembrane region" description="Helical" evidence="10">
    <location>
        <begin position="40"/>
        <end position="56"/>
    </location>
</feature>